<name>A0A8H6QWJ9_9EURO</name>
<reference evidence="5" key="1">
    <citation type="submission" date="2020-06" db="EMBL/GenBank/DDBJ databases">
        <title>Draft genome sequences of strains closely related to Aspergillus parafelis and Aspergillus hiratsukae.</title>
        <authorList>
            <person name="Dos Santos R.A.C."/>
            <person name="Rivero-Menendez O."/>
            <person name="Steenwyk J.L."/>
            <person name="Mead M.E."/>
            <person name="Goldman G.H."/>
            <person name="Alastruey-Izquierdo A."/>
            <person name="Rokas A."/>
        </authorList>
    </citation>
    <scope>NUCLEOTIDE SEQUENCE</scope>
    <source>
        <strain evidence="5">CNM-CM7691</strain>
    </source>
</reference>
<evidence type="ECO:0000313" key="5">
    <source>
        <dbReference type="EMBL" id="KAF7181486.1"/>
    </source>
</evidence>
<organism evidence="5 6">
    <name type="scientific">Aspergillus felis</name>
    <dbReference type="NCBI Taxonomy" id="1287682"/>
    <lineage>
        <taxon>Eukaryota</taxon>
        <taxon>Fungi</taxon>
        <taxon>Dikarya</taxon>
        <taxon>Ascomycota</taxon>
        <taxon>Pezizomycotina</taxon>
        <taxon>Eurotiomycetes</taxon>
        <taxon>Eurotiomycetidae</taxon>
        <taxon>Eurotiales</taxon>
        <taxon>Aspergillaceae</taxon>
        <taxon>Aspergillus</taxon>
        <taxon>Aspergillus subgen. Fumigati</taxon>
    </lineage>
</organism>
<dbReference type="PROSITE" id="PS00678">
    <property type="entry name" value="WD_REPEATS_1"/>
    <property type="match status" value="1"/>
</dbReference>
<dbReference type="AlphaFoldDB" id="A0A8H6QWJ9"/>
<accession>A0A8H6QWJ9</accession>
<feature type="domain" description="Anaphase-promoting complex subunit 4-like WD40" evidence="4">
    <location>
        <begin position="21"/>
        <end position="61"/>
    </location>
</feature>
<evidence type="ECO:0000313" key="6">
    <source>
        <dbReference type="Proteomes" id="UP000641853"/>
    </source>
</evidence>
<keyword evidence="1 3" id="KW-0853">WD repeat</keyword>
<dbReference type="Pfam" id="PF12894">
    <property type="entry name" value="ANAPC4_WD40"/>
    <property type="match status" value="1"/>
</dbReference>
<protein>
    <recommendedName>
        <fullName evidence="4">Anaphase-promoting complex subunit 4-like WD40 domain-containing protein</fullName>
    </recommendedName>
</protein>
<dbReference type="Pfam" id="PF00400">
    <property type="entry name" value="WD40"/>
    <property type="match status" value="3"/>
</dbReference>
<sequence length="245" mass="26115">MLQTLRVDKGWDTLWHVRGDKSISFSPDGAIVAFASKDGAVRLCDVVTGAILRTLEGHISSVKSVIISPDDRQHPADTPGAYRMCQVSRLRSLQQSGGHRIGQDDPALGYGDGDQATGAPLKKLEGMAVPVVFMAFCPNGEVLATASTDGIVRLWDVATGAILQRLKGFPSMSFSPDGKVVATASGKNVRIWDVATGASRQTLKGHSRAVQSAAFSPTGEMVASASRDKTVRLWCRNGSHILNQD</sequence>
<keyword evidence="6" id="KW-1185">Reference proteome</keyword>
<dbReference type="SUPFAM" id="SSF50978">
    <property type="entry name" value="WD40 repeat-like"/>
    <property type="match status" value="1"/>
</dbReference>
<evidence type="ECO:0000259" key="4">
    <source>
        <dbReference type="Pfam" id="PF12894"/>
    </source>
</evidence>
<evidence type="ECO:0000256" key="2">
    <source>
        <dbReference type="ARBA" id="ARBA00022737"/>
    </source>
</evidence>
<dbReference type="PROSITE" id="PS50082">
    <property type="entry name" value="WD_REPEATS_2"/>
    <property type="match status" value="2"/>
</dbReference>
<dbReference type="PANTHER" id="PTHR19879:SF9">
    <property type="entry name" value="TRANSCRIPTION INITIATION FACTOR TFIID SUBUNIT 5"/>
    <property type="match status" value="1"/>
</dbReference>
<dbReference type="Gene3D" id="2.130.10.10">
    <property type="entry name" value="YVTN repeat-like/Quinoprotein amine dehydrogenase"/>
    <property type="match status" value="2"/>
</dbReference>
<dbReference type="PROSITE" id="PS50294">
    <property type="entry name" value="WD_REPEATS_REGION"/>
    <property type="match status" value="2"/>
</dbReference>
<dbReference type="Proteomes" id="UP000641853">
    <property type="component" value="Unassembled WGS sequence"/>
</dbReference>
<dbReference type="InterPro" id="IPR019775">
    <property type="entry name" value="WD40_repeat_CS"/>
</dbReference>
<dbReference type="InterPro" id="IPR020472">
    <property type="entry name" value="WD40_PAC1"/>
</dbReference>
<feature type="repeat" description="WD" evidence="3">
    <location>
        <begin position="203"/>
        <end position="234"/>
    </location>
</feature>
<dbReference type="EMBL" id="JACBAG010001811">
    <property type="protein sequence ID" value="KAF7181486.1"/>
    <property type="molecule type" value="Genomic_DNA"/>
</dbReference>
<dbReference type="SMART" id="SM00320">
    <property type="entry name" value="WD40"/>
    <property type="match status" value="4"/>
</dbReference>
<evidence type="ECO:0000256" key="3">
    <source>
        <dbReference type="PROSITE-ProRule" id="PRU00221"/>
    </source>
</evidence>
<proteinExistence type="predicted"/>
<gene>
    <name evidence="5" type="ORF">CNMCM7691_000704</name>
</gene>
<keyword evidence="2" id="KW-0677">Repeat</keyword>
<feature type="repeat" description="WD" evidence="3">
    <location>
        <begin position="124"/>
        <end position="165"/>
    </location>
</feature>
<dbReference type="InterPro" id="IPR015943">
    <property type="entry name" value="WD40/YVTN_repeat-like_dom_sf"/>
</dbReference>
<comment type="caution">
    <text evidence="5">The sequence shown here is derived from an EMBL/GenBank/DDBJ whole genome shotgun (WGS) entry which is preliminary data.</text>
</comment>
<dbReference type="InterPro" id="IPR001680">
    <property type="entry name" value="WD40_rpt"/>
</dbReference>
<dbReference type="PRINTS" id="PR00320">
    <property type="entry name" value="GPROTEINBRPT"/>
</dbReference>
<dbReference type="InterPro" id="IPR024977">
    <property type="entry name" value="Apc4-like_WD40_dom"/>
</dbReference>
<dbReference type="InterPro" id="IPR036322">
    <property type="entry name" value="WD40_repeat_dom_sf"/>
</dbReference>
<dbReference type="PANTHER" id="PTHR19879">
    <property type="entry name" value="TRANSCRIPTION INITIATION FACTOR TFIID"/>
    <property type="match status" value="1"/>
</dbReference>
<evidence type="ECO:0000256" key="1">
    <source>
        <dbReference type="ARBA" id="ARBA00022574"/>
    </source>
</evidence>